<dbReference type="Pfam" id="PF08449">
    <property type="entry name" value="UAA"/>
    <property type="match status" value="2"/>
</dbReference>
<feature type="region of interest" description="Disordered" evidence="7">
    <location>
        <begin position="64"/>
        <end position="86"/>
    </location>
</feature>
<evidence type="ECO:0000313" key="10">
    <source>
        <dbReference type="Proteomes" id="UP000807716"/>
    </source>
</evidence>
<dbReference type="GO" id="GO:0000139">
    <property type="term" value="C:Golgi membrane"/>
    <property type="evidence" value="ECO:0007669"/>
    <property type="project" value="TreeGrafter"/>
</dbReference>
<dbReference type="EMBL" id="JAAAJB010000315">
    <property type="protein sequence ID" value="KAG0258662.1"/>
    <property type="molecule type" value="Genomic_DNA"/>
</dbReference>
<feature type="transmembrane region" description="Helical" evidence="8">
    <location>
        <begin position="223"/>
        <end position="245"/>
    </location>
</feature>
<evidence type="ECO:0000256" key="8">
    <source>
        <dbReference type="SAM" id="Phobius"/>
    </source>
</evidence>
<feature type="transmembrane region" description="Helical" evidence="8">
    <location>
        <begin position="320"/>
        <end position="340"/>
    </location>
</feature>
<dbReference type="PANTHER" id="PTHR10778:SF4">
    <property type="entry name" value="NUCLEOTIDE SUGAR TRANSPORTER SLC35B4"/>
    <property type="match status" value="1"/>
</dbReference>
<evidence type="ECO:0000256" key="7">
    <source>
        <dbReference type="SAM" id="MobiDB-lite"/>
    </source>
</evidence>
<proteinExistence type="predicted"/>
<evidence type="ECO:0000256" key="4">
    <source>
        <dbReference type="ARBA" id="ARBA00022692"/>
    </source>
</evidence>
<keyword evidence="10" id="KW-1185">Reference proteome</keyword>
<keyword evidence="4 8" id="KW-0812">Transmembrane</keyword>
<dbReference type="GO" id="GO:0005789">
    <property type="term" value="C:endoplasmic reticulum membrane"/>
    <property type="evidence" value="ECO:0007669"/>
    <property type="project" value="TreeGrafter"/>
</dbReference>
<sequence length="521" mass="57683">MPSPHAADQKDVGRLSEGMIHDTTRTVGTDDAPALRRRQGFDQAAAVQPVVSSGKSAATLTQLQEDKQGQPLTPRPSTPGTRTLSRSQSAREWAVAAFQVSLHDWVLIATLIFGGCCSNVFALEILVNDAPKSGQMITFAQFVWVALDGLFRHLRWPVVQYFNAWIRGTPFPPQDDDGIPVPAQRSIHTDKAQQKSGSSWPSHSSIWWFIPHLKPRKVPLIRWMLIVIMFFVVSVLNNLSLAYRISVPLHIIFRSGGLVIGMLLGMLLMKKSYSKSQMFSVFIVTIGVIYATTSAKQSASQKSSTKSSSAGSDEAWTAEYAIGIFMLVVALVISSLMGLMQESTYSKYGAQWREGLFYSHFLALPMFLYFKSDILEQIRIFNRSTPIPILQLIHQAEPFIPNSIASVLGHITVPRLWIFLAINTATQFMCISGVHRLTSLSSALTLNFILNLRKFTSLVISVLYFENGFGFEMAIGTSLVLLGTIMYSVSNANTANKKKTEKQRTSPLEATIAPTKNDKSA</sequence>
<evidence type="ECO:0000256" key="5">
    <source>
        <dbReference type="ARBA" id="ARBA00022989"/>
    </source>
</evidence>
<evidence type="ECO:0000256" key="2">
    <source>
        <dbReference type="ARBA" id="ARBA00022448"/>
    </source>
</evidence>
<comment type="caution">
    <text evidence="9">The sequence shown here is derived from an EMBL/GenBank/DDBJ whole genome shotgun (WGS) entry which is preliminary data.</text>
</comment>
<dbReference type="GO" id="GO:0005462">
    <property type="term" value="F:UDP-N-acetylglucosamine transmembrane transporter activity"/>
    <property type="evidence" value="ECO:0007669"/>
    <property type="project" value="TreeGrafter"/>
</dbReference>
<feature type="transmembrane region" description="Helical" evidence="8">
    <location>
        <begin position="105"/>
        <end position="127"/>
    </location>
</feature>
<evidence type="ECO:0000256" key="6">
    <source>
        <dbReference type="ARBA" id="ARBA00023136"/>
    </source>
</evidence>
<evidence type="ECO:0000313" key="9">
    <source>
        <dbReference type="EMBL" id="KAG0258662.1"/>
    </source>
</evidence>
<feature type="region of interest" description="Disordered" evidence="7">
    <location>
        <begin position="1"/>
        <end position="34"/>
    </location>
</feature>
<comment type="subcellular location">
    <subcellularLocation>
        <location evidence="1">Endomembrane system</location>
        <topology evidence="1">Multi-pass membrane protein</topology>
    </subcellularLocation>
</comment>
<dbReference type="PANTHER" id="PTHR10778">
    <property type="entry name" value="SOLUTE CARRIER FAMILY 35 MEMBER B"/>
    <property type="match status" value="1"/>
</dbReference>
<evidence type="ECO:0000256" key="3">
    <source>
        <dbReference type="ARBA" id="ARBA00022597"/>
    </source>
</evidence>
<feature type="transmembrane region" description="Helical" evidence="8">
    <location>
        <begin position="251"/>
        <end position="269"/>
    </location>
</feature>
<feature type="compositionally biased region" description="Basic and acidic residues" evidence="7">
    <location>
        <begin position="7"/>
        <end position="24"/>
    </location>
</feature>
<evidence type="ECO:0000256" key="1">
    <source>
        <dbReference type="ARBA" id="ARBA00004127"/>
    </source>
</evidence>
<keyword evidence="6 8" id="KW-0472">Membrane</keyword>
<gene>
    <name evidence="9" type="primary">YEA4</name>
    <name evidence="9" type="ORF">DFQ27_004514</name>
</gene>
<dbReference type="NCBIfam" id="TIGR00803">
    <property type="entry name" value="nst"/>
    <property type="match status" value="1"/>
</dbReference>
<accession>A0A9P6U3Z9</accession>
<feature type="transmembrane region" description="Helical" evidence="8">
    <location>
        <begin position="471"/>
        <end position="489"/>
    </location>
</feature>
<dbReference type="InterPro" id="IPR037185">
    <property type="entry name" value="EmrE-like"/>
</dbReference>
<keyword evidence="2" id="KW-0813">Transport</keyword>
<protein>
    <submittedName>
        <fullName evidence="9">Golgi uridine diphosphate-N- acetylglucosamine transporter</fullName>
    </submittedName>
</protein>
<keyword evidence="3" id="KW-0762">Sugar transport</keyword>
<dbReference type="InterPro" id="IPR013657">
    <property type="entry name" value="SCL35B1-4/HUT1"/>
</dbReference>
<dbReference type="Proteomes" id="UP000807716">
    <property type="component" value="Unassembled WGS sequence"/>
</dbReference>
<reference evidence="9" key="1">
    <citation type="journal article" date="2020" name="Fungal Divers.">
        <title>Resolving the Mortierellaceae phylogeny through synthesis of multi-gene phylogenetics and phylogenomics.</title>
        <authorList>
            <person name="Vandepol N."/>
            <person name="Liber J."/>
            <person name="Desiro A."/>
            <person name="Na H."/>
            <person name="Kennedy M."/>
            <person name="Barry K."/>
            <person name="Grigoriev I.V."/>
            <person name="Miller A.N."/>
            <person name="O'Donnell K."/>
            <person name="Stajich J.E."/>
            <person name="Bonito G."/>
        </authorList>
    </citation>
    <scope>NUCLEOTIDE SEQUENCE</scope>
    <source>
        <strain evidence="9">BC1065</strain>
    </source>
</reference>
<feature type="region of interest" description="Disordered" evidence="7">
    <location>
        <begin position="498"/>
        <end position="521"/>
    </location>
</feature>
<feature type="transmembrane region" description="Helical" evidence="8">
    <location>
        <begin position="416"/>
        <end position="434"/>
    </location>
</feature>
<dbReference type="GO" id="GO:0005464">
    <property type="term" value="F:UDP-xylose transmembrane transporter activity"/>
    <property type="evidence" value="ECO:0007669"/>
    <property type="project" value="TreeGrafter"/>
</dbReference>
<dbReference type="OrthoDB" id="999962at2759"/>
<name>A0A9P6U3Z9_9FUNG</name>
<keyword evidence="5 8" id="KW-1133">Transmembrane helix</keyword>
<dbReference type="SUPFAM" id="SSF103481">
    <property type="entry name" value="Multidrug resistance efflux transporter EmrE"/>
    <property type="match status" value="1"/>
</dbReference>
<dbReference type="AlphaFoldDB" id="A0A9P6U3Z9"/>
<feature type="transmembrane region" description="Helical" evidence="8">
    <location>
        <begin position="281"/>
        <end position="300"/>
    </location>
</feature>
<organism evidence="9 10">
    <name type="scientific">Actinomortierella ambigua</name>
    <dbReference type="NCBI Taxonomy" id="1343610"/>
    <lineage>
        <taxon>Eukaryota</taxon>
        <taxon>Fungi</taxon>
        <taxon>Fungi incertae sedis</taxon>
        <taxon>Mucoromycota</taxon>
        <taxon>Mortierellomycotina</taxon>
        <taxon>Mortierellomycetes</taxon>
        <taxon>Mortierellales</taxon>
        <taxon>Mortierellaceae</taxon>
        <taxon>Actinomortierella</taxon>
    </lineage>
</organism>